<keyword evidence="8" id="KW-0175">Coiled coil</keyword>
<dbReference type="SUPFAM" id="SSF47384">
    <property type="entry name" value="Homodimeric domain of signal transducing histidine kinase"/>
    <property type="match status" value="1"/>
</dbReference>
<dbReference type="Pfam" id="PF02518">
    <property type="entry name" value="HATPase_c"/>
    <property type="match status" value="1"/>
</dbReference>
<dbReference type="InterPro" id="IPR003661">
    <property type="entry name" value="HisK_dim/P_dom"/>
</dbReference>
<accession>A0ABR8FF66</accession>
<dbReference type="PROSITE" id="PS50885">
    <property type="entry name" value="HAMP"/>
    <property type="match status" value="1"/>
</dbReference>
<dbReference type="InterPro" id="IPR003594">
    <property type="entry name" value="HATPase_dom"/>
</dbReference>
<dbReference type="SMART" id="SM00304">
    <property type="entry name" value="HAMP"/>
    <property type="match status" value="1"/>
</dbReference>
<feature type="transmembrane region" description="Helical" evidence="9">
    <location>
        <begin position="31"/>
        <end position="51"/>
    </location>
</feature>
<evidence type="ECO:0000256" key="4">
    <source>
        <dbReference type="ARBA" id="ARBA00022553"/>
    </source>
</evidence>
<evidence type="ECO:0000256" key="8">
    <source>
        <dbReference type="SAM" id="Coils"/>
    </source>
</evidence>
<keyword evidence="4" id="KW-0597">Phosphoprotein</keyword>
<evidence type="ECO:0000256" key="6">
    <source>
        <dbReference type="ARBA" id="ARBA00022777"/>
    </source>
</evidence>
<evidence type="ECO:0000256" key="7">
    <source>
        <dbReference type="ARBA" id="ARBA00023012"/>
    </source>
</evidence>
<dbReference type="CDD" id="cd06225">
    <property type="entry name" value="HAMP"/>
    <property type="match status" value="1"/>
</dbReference>
<dbReference type="SUPFAM" id="SSF158472">
    <property type="entry name" value="HAMP domain-like"/>
    <property type="match status" value="1"/>
</dbReference>
<sequence length="616" mass="70552">MINLAKIRIKLIFLWLGYLSNNLNIAKKISYGYTVTIGIAAIGTITGLVIANHYEASAQNQLFLSYQQQSLLKDLENAVVTVRLHPQRLATVLNNSIWLEFEKNKFLEDVTHVNQQLLDLPKFIQSNPDNLAVDNQELTNLVNKYRKNTELYTQIIKGFWLQISSNNVLIENANSSQEKLISLLNQKEYIDLNVKFERLSDELILIIRRADSQRDQANLSFQNAQNLRAKIILGSILLSSIMAAALAFYTTMLITRPLKEVTQTARKITEESNFKLRANVNSNDEVGTLATSLNRLVEWVGDYTQQIELSRKNLEQRVEERTQQLQEAQRTLEQRVEERTQQLQQTLQELKETQGQLIQTEKMSSLGEMVAGIAHEINNPINFIYGNIQCAENYLDDLVDLLNLYQEQYPHENLIIDEKIADIDLEFLTEDVSKMFFSMKIGAQRIREIVLSLRNFSRLDESEMKDVNIHEGIDNTLLILNHRLNKQIQVIKNYGDLPLIDCYPAQLNQVFMNIISNGIDALLEYENKDNKQIFIDTLKLDNNYIKVVIRDNGPGILPEIINKLFDPFFTTKPVGKGTGLGLSICYQIIEKHQGKIEVVSAVAQGTEFVITLPIKH</sequence>
<dbReference type="InterPro" id="IPR036097">
    <property type="entry name" value="HisK_dim/P_sf"/>
</dbReference>
<keyword evidence="5" id="KW-0808">Transferase</keyword>
<dbReference type="InterPro" id="IPR003660">
    <property type="entry name" value="HAMP_dom"/>
</dbReference>
<protein>
    <recommendedName>
        <fullName evidence="3">histidine kinase</fullName>
        <ecNumber evidence="3">2.7.13.3</ecNumber>
    </recommendedName>
</protein>
<evidence type="ECO:0000256" key="1">
    <source>
        <dbReference type="ARBA" id="ARBA00000085"/>
    </source>
</evidence>
<reference evidence="12 13" key="1">
    <citation type="journal article" date="2020" name="ISME J.">
        <title>Comparative genomics reveals insights into cyanobacterial evolution and habitat adaptation.</title>
        <authorList>
            <person name="Chen M.Y."/>
            <person name="Teng W.K."/>
            <person name="Zhao L."/>
            <person name="Hu C.X."/>
            <person name="Zhou Y.K."/>
            <person name="Han B.P."/>
            <person name="Song L.R."/>
            <person name="Shu W.S."/>
        </authorList>
    </citation>
    <scope>NUCLEOTIDE SEQUENCE [LARGE SCALE GENOMIC DNA]</scope>
    <source>
        <strain evidence="12 13">FACHB-196</strain>
    </source>
</reference>
<evidence type="ECO:0000313" key="12">
    <source>
        <dbReference type="EMBL" id="MBD2568638.1"/>
    </source>
</evidence>
<comment type="catalytic activity">
    <reaction evidence="1">
        <text>ATP + protein L-histidine = ADP + protein N-phospho-L-histidine.</text>
        <dbReference type="EC" id="2.7.13.3"/>
    </reaction>
</comment>
<dbReference type="Proteomes" id="UP000640531">
    <property type="component" value="Unassembled WGS sequence"/>
</dbReference>
<evidence type="ECO:0000256" key="3">
    <source>
        <dbReference type="ARBA" id="ARBA00012438"/>
    </source>
</evidence>
<dbReference type="PANTHER" id="PTHR43065">
    <property type="entry name" value="SENSOR HISTIDINE KINASE"/>
    <property type="match status" value="1"/>
</dbReference>
<keyword evidence="9" id="KW-0472">Membrane</keyword>
<dbReference type="CDD" id="cd00082">
    <property type="entry name" value="HisKA"/>
    <property type="match status" value="1"/>
</dbReference>
<keyword evidence="9" id="KW-0812">Transmembrane</keyword>
<evidence type="ECO:0000256" key="9">
    <source>
        <dbReference type="SAM" id="Phobius"/>
    </source>
</evidence>
<comment type="caution">
    <text evidence="12">The sequence shown here is derived from an EMBL/GenBank/DDBJ whole genome shotgun (WGS) entry which is preliminary data.</text>
</comment>
<dbReference type="SMART" id="SM00388">
    <property type="entry name" value="HisKA"/>
    <property type="match status" value="1"/>
</dbReference>
<keyword evidence="6" id="KW-0418">Kinase</keyword>
<dbReference type="InterPro" id="IPR004358">
    <property type="entry name" value="Sig_transdc_His_kin-like_C"/>
</dbReference>
<dbReference type="InterPro" id="IPR036890">
    <property type="entry name" value="HATPase_C_sf"/>
</dbReference>
<dbReference type="Gene3D" id="3.30.565.10">
    <property type="entry name" value="Histidine kinase-like ATPase, C-terminal domain"/>
    <property type="match status" value="1"/>
</dbReference>
<dbReference type="PROSITE" id="PS50109">
    <property type="entry name" value="HIS_KIN"/>
    <property type="match status" value="1"/>
</dbReference>
<evidence type="ECO:0000256" key="5">
    <source>
        <dbReference type="ARBA" id="ARBA00022679"/>
    </source>
</evidence>
<evidence type="ECO:0000259" key="10">
    <source>
        <dbReference type="PROSITE" id="PS50109"/>
    </source>
</evidence>
<feature type="domain" description="HAMP" evidence="11">
    <location>
        <begin position="252"/>
        <end position="305"/>
    </location>
</feature>
<dbReference type="Pfam" id="PF00672">
    <property type="entry name" value="HAMP"/>
    <property type="match status" value="1"/>
</dbReference>
<dbReference type="Gene3D" id="6.10.340.10">
    <property type="match status" value="1"/>
</dbReference>
<dbReference type="SUPFAM" id="SSF55874">
    <property type="entry name" value="ATPase domain of HSP90 chaperone/DNA topoisomerase II/histidine kinase"/>
    <property type="match status" value="1"/>
</dbReference>
<gene>
    <name evidence="12" type="ORF">H6G59_12135</name>
</gene>
<evidence type="ECO:0000256" key="2">
    <source>
        <dbReference type="ARBA" id="ARBA00004370"/>
    </source>
</evidence>
<name>A0ABR8FF66_9NOST</name>
<dbReference type="PRINTS" id="PR00344">
    <property type="entry name" value="BCTRLSENSOR"/>
</dbReference>
<dbReference type="EC" id="2.7.13.3" evidence="3"/>
<dbReference type="EMBL" id="JACJST010000009">
    <property type="protein sequence ID" value="MBD2568638.1"/>
    <property type="molecule type" value="Genomic_DNA"/>
</dbReference>
<organism evidence="12 13">
    <name type="scientific">Anabaena lutea FACHB-196</name>
    <dbReference type="NCBI Taxonomy" id="2692881"/>
    <lineage>
        <taxon>Bacteria</taxon>
        <taxon>Bacillati</taxon>
        <taxon>Cyanobacteriota</taxon>
        <taxon>Cyanophyceae</taxon>
        <taxon>Nostocales</taxon>
        <taxon>Nostocaceae</taxon>
        <taxon>Anabaena</taxon>
    </lineage>
</organism>
<dbReference type="InterPro" id="IPR005467">
    <property type="entry name" value="His_kinase_dom"/>
</dbReference>
<evidence type="ECO:0000259" key="11">
    <source>
        <dbReference type="PROSITE" id="PS50885"/>
    </source>
</evidence>
<evidence type="ECO:0000313" key="13">
    <source>
        <dbReference type="Proteomes" id="UP000640531"/>
    </source>
</evidence>
<proteinExistence type="predicted"/>
<feature type="coiled-coil region" evidence="8">
    <location>
        <begin position="304"/>
        <end position="363"/>
    </location>
</feature>
<keyword evidence="9" id="KW-1133">Transmembrane helix</keyword>
<dbReference type="SMART" id="SM00387">
    <property type="entry name" value="HATPase_c"/>
    <property type="match status" value="1"/>
</dbReference>
<keyword evidence="13" id="KW-1185">Reference proteome</keyword>
<feature type="domain" description="Histidine kinase" evidence="10">
    <location>
        <begin position="372"/>
        <end position="616"/>
    </location>
</feature>
<dbReference type="PANTHER" id="PTHR43065:SF50">
    <property type="entry name" value="HISTIDINE KINASE"/>
    <property type="match status" value="1"/>
</dbReference>
<feature type="transmembrane region" description="Helical" evidence="9">
    <location>
        <begin position="231"/>
        <end position="254"/>
    </location>
</feature>
<keyword evidence="7" id="KW-0902">Two-component regulatory system</keyword>
<comment type="subcellular location">
    <subcellularLocation>
        <location evidence="2">Membrane</location>
    </subcellularLocation>
</comment>
<dbReference type="Gene3D" id="1.10.287.130">
    <property type="match status" value="1"/>
</dbReference>